<feature type="transmembrane region" description="Helical" evidence="2">
    <location>
        <begin position="43"/>
        <end position="69"/>
    </location>
</feature>
<evidence type="ECO:0000313" key="3">
    <source>
        <dbReference type="EMBL" id="EXJ81833.1"/>
    </source>
</evidence>
<name>W9XNR1_9EURO</name>
<dbReference type="RefSeq" id="XP_007726954.1">
    <property type="nucleotide sequence ID" value="XM_007728764.1"/>
</dbReference>
<gene>
    <name evidence="3" type="ORF">A1O1_07898</name>
</gene>
<evidence type="ECO:0000313" key="4">
    <source>
        <dbReference type="Proteomes" id="UP000019484"/>
    </source>
</evidence>
<reference evidence="3 4" key="1">
    <citation type="submission" date="2013-03" db="EMBL/GenBank/DDBJ databases">
        <title>The Genome Sequence of Capronia coronata CBS 617.96.</title>
        <authorList>
            <consortium name="The Broad Institute Genomics Platform"/>
            <person name="Cuomo C."/>
            <person name="de Hoog S."/>
            <person name="Gorbushina A."/>
            <person name="Walker B."/>
            <person name="Young S.K."/>
            <person name="Zeng Q."/>
            <person name="Gargeya S."/>
            <person name="Fitzgerald M."/>
            <person name="Haas B."/>
            <person name="Abouelleil A."/>
            <person name="Allen A.W."/>
            <person name="Alvarado L."/>
            <person name="Arachchi H.M."/>
            <person name="Berlin A.M."/>
            <person name="Chapman S.B."/>
            <person name="Gainer-Dewar J."/>
            <person name="Goldberg J."/>
            <person name="Griggs A."/>
            <person name="Gujja S."/>
            <person name="Hansen M."/>
            <person name="Howarth C."/>
            <person name="Imamovic A."/>
            <person name="Ireland A."/>
            <person name="Larimer J."/>
            <person name="McCowan C."/>
            <person name="Murphy C."/>
            <person name="Pearson M."/>
            <person name="Poon T.W."/>
            <person name="Priest M."/>
            <person name="Roberts A."/>
            <person name="Saif S."/>
            <person name="Shea T."/>
            <person name="Sisk P."/>
            <person name="Sykes S."/>
            <person name="Wortman J."/>
            <person name="Nusbaum C."/>
            <person name="Birren B."/>
        </authorList>
    </citation>
    <scope>NUCLEOTIDE SEQUENCE [LARGE SCALE GENOMIC DNA]</scope>
    <source>
        <strain evidence="3 4">CBS 617.96</strain>
    </source>
</reference>
<dbReference type="OrthoDB" id="3344043at2759"/>
<dbReference type="GeneID" id="19162753"/>
<proteinExistence type="predicted"/>
<keyword evidence="2" id="KW-1133">Transmembrane helix</keyword>
<organism evidence="3 4">
    <name type="scientific">Capronia coronata CBS 617.96</name>
    <dbReference type="NCBI Taxonomy" id="1182541"/>
    <lineage>
        <taxon>Eukaryota</taxon>
        <taxon>Fungi</taxon>
        <taxon>Dikarya</taxon>
        <taxon>Ascomycota</taxon>
        <taxon>Pezizomycotina</taxon>
        <taxon>Eurotiomycetes</taxon>
        <taxon>Chaetothyriomycetidae</taxon>
        <taxon>Chaetothyriales</taxon>
        <taxon>Herpotrichiellaceae</taxon>
        <taxon>Capronia</taxon>
    </lineage>
</organism>
<keyword evidence="2" id="KW-0472">Membrane</keyword>
<feature type="region of interest" description="Disordered" evidence="1">
    <location>
        <begin position="659"/>
        <end position="703"/>
    </location>
</feature>
<accession>W9XNR1</accession>
<comment type="caution">
    <text evidence="3">The sequence shown here is derived from an EMBL/GenBank/DDBJ whole genome shotgun (WGS) entry which is preliminary data.</text>
</comment>
<evidence type="ECO:0000256" key="1">
    <source>
        <dbReference type="SAM" id="MobiDB-lite"/>
    </source>
</evidence>
<dbReference type="STRING" id="1182541.W9XNR1"/>
<feature type="compositionally biased region" description="Low complexity" evidence="1">
    <location>
        <begin position="18"/>
        <end position="29"/>
    </location>
</feature>
<dbReference type="eggNOG" id="ENOG502SAP5">
    <property type="taxonomic scope" value="Eukaryota"/>
</dbReference>
<dbReference type="AlphaFoldDB" id="W9XNR1"/>
<dbReference type="Proteomes" id="UP000019484">
    <property type="component" value="Unassembled WGS sequence"/>
</dbReference>
<dbReference type="HOGENOM" id="CLU_022944_0_0_1"/>
<feature type="region of interest" description="Disordered" evidence="1">
    <location>
        <begin position="1"/>
        <end position="31"/>
    </location>
</feature>
<evidence type="ECO:0000256" key="2">
    <source>
        <dbReference type="SAM" id="Phobius"/>
    </source>
</evidence>
<feature type="transmembrane region" description="Helical" evidence="2">
    <location>
        <begin position="593"/>
        <end position="617"/>
    </location>
</feature>
<sequence>MESKVEASAPKVTVTALEESNSDSSSIENGFQPPERRVVQANLAILAGVLLPCIPIVAVSAALLGILFYHRVDLNPGHAELHIPTNEVDKNITNWITLIRKQGGEWAYYVEYNPSTLTTIASWTSRVLPWCASSIMALVAFYAARHIVLKSHRGNGSDLPNPQQLTILINVLGGSSWGPIKDTVLHRYRSRERLVSPLPLSTLALFAITLLGLIIPILDSWFGIATTAPIVTQLYPRDAQLSFGRQLSSSDSGSFCQGNPRGTNDCIRQNTFWPCNVWNYECYPVASLLGVGDAPKITQDASSNHKAWNYTDASGTNYYYLGSPNQDALVDFKAHTFATSTQCVPITHKCYKYSRDDNSNFEDAGIFNCTDEFHGSLYSNILRDSPEKQVSPNIGVAFAQNPELTVVGDVVNGPSADDVALRAQYTFPKLYTTNPLYFGAWAIGYPQADPVNTLASPFASDDKGIAWAADLDPGNGATWQLNCSTTVYDVSYTWIDGAVHTFNKTKSTTDMAALLSAPFAYAANLSAIPLALSSVAQTASVLNTSVGLANAFADEMSKTMLAYAIGAMEPKLNLLEQGRNSTLHVARVPIVPLYLLLATKAVFVVVVLVLAVGAYCFSHPSETEAVRSALSAKGLAAAHFQSPDLMQSNVVKEVQSRLEAVRGAEPPQQPPTPHEKHEAAQQDLDDDMSSRPKLQHAATAPVQGNLPAREARVGLLPAADGSWQFVMVANGVWNSIKPIVKSIVVSDAAAGGLGDVGKVITAWK</sequence>
<feature type="transmembrane region" description="Helical" evidence="2">
    <location>
        <begin position="127"/>
        <end position="144"/>
    </location>
</feature>
<feature type="transmembrane region" description="Helical" evidence="2">
    <location>
        <begin position="197"/>
        <end position="218"/>
    </location>
</feature>
<keyword evidence="4" id="KW-1185">Reference proteome</keyword>
<keyword evidence="2" id="KW-0812">Transmembrane</keyword>
<dbReference type="EMBL" id="AMWN01000007">
    <property type="protein sequence ID" value="EXJ81833.1"/>
    <property type="molecule type" value="Genomic_DNA"/>
</dbReference>
<protein>
    <submittedName>
        <fullName evidence="3">Uncharacterized protein</fullName>
    </submittedName>
</protein>